<keyword evidence="3" id="KW-1185">Reference proteome</keyword>
<protein>
    <recommendedName>
        <fullName evidence="4">Ig-like domain-containing protein</fullName>
    </recommendedName>
</protein>
<evidence type="ECO:0000313" key="3">
    <source>
        <dbReference type="Proteomes" id="UP001056681"/>
    </source>
</evidence>
<reference evidence="2" key="1">
    <citation type="submission" date="2020-10" db="EMBL/GenBank/DDBJ databases">
        <title>Whole-genome sequence of Luteibacter sp. EIF3.</title>
        <authorList>
            <person name="Friedrich I."/>
            <person name="Hertel R."/>
            <person name="Daniel R."/>
        </authorList>
    </citation>
    <scope>NUCLEOTIDE SEQUENCE</scope>
    <source>
        <strain evidence="2">EIF3</strain>
    </source>
</reference>
<gene>
    <name evidence="2" type="ORF">IM816_08265</name>
</gene>
<accession>A0ABY4T580</accession>
<dbReference type="Proteomes" id="UP001056681">
    <property type="component" value="Chromosome"/>
</dbReference>
<dbReference type="EMBL" id="CP063231">
    <property type="protein sequence ID" value="URL60062.1"/>
    <property type="molecule type" value="Genomic_DNA"/>
</dbReference>
<evidence type="ECO:0008006" key="4">
    <source>
        <dbReference type="Google" id="ProtNLM"/>
    </source>
</evidence>
<proteinExistence type="predicted"/>
<name>A0ABY4T580_9GAMM</name>
<dbReference type="RefSeq" id="WP_250340513.1">
    <property type="nucleotide sequence ID" value="NZ_CP063231.1"/>
</dbReference>
<sequence length="987" mass="105890">MNDTLQGPAPLPSPRIPDAFDGGLGYEDLQRNPNVSIVVQVPPWDGYEDGDVLEILWGAAETVVGSRLANAIDVNKGLEVFVPATAIVNQRAGIHDVRAQVRGLLGNTVKSPPITVVVKLTVPGGLDPDPTTPYQNENLDPPTVEPTDIGTDKKAKVTVPPYENMAAGDIVTVQWNADGNDVTYGPLTEAEVGRPVVFDIDSDMIDIGGIGERLIVTYQVYDEVRNWSLWSPFALVNVPDPNAPPAPAVEPTVGNQGTTIDVDTLGTNDVRVYVEASGVLTGESVVVQWAGTTATGGPVTFNTPPQTATRDNQTLVFTIPNAFVVPLAQGTARAGYAITALNGTTRQSARRNLQLVGQAVRLLPPAVDEATGNTLDPANVPTSGAHATVPPWAGMRSGDVLELILDGQTSNGSPTRWSESLPISSGMVGSPVRFTIPRAQIEALVNGTLSLYYTVQPFALARKVGTREFREIRFAPLRSDALQLDVRTANPQPLLQAPSIREAVNGVLDPDLYPSPHIDIPAYTGIAVNDRIDVTLRGGVVPYDDSIPVANPALPPSFLVPAQVITANRNQTLVAAYVVTRAAGGRADSLGETFRIGSAAQDLPMPTVDEATGANLDPFLAGSGITVRIPATVSITPDQQVAVTVTGPGGNTVTPPQTGSSTGMLFAVEAAVIGRNLGQPVDVYYIVTPRLGGAPRTSPVLRLSVLDLSSGDPRVPVPVIVEANGALTLVLSSFNGDATVEARPWPLMSSGQRYWLRAISGANSLLLAEGQLVNAPGNLRHPLSRNWLMALADQASVTLELKVAFDGGAEATAKTFRSPTYTVLNSTWDLEYNFDNDRIRDIGLKEQLNFPENGTSVMSVKFDWEEVTDTKERMGVESYAFTPTPEFKGKVLYVGNPTGTSHNNVFFVDLAEPWDVVRFMITSVNRDVTVSFKDRNLTIISGVITVPGGDVTRQHEVRYDDNGRRRIRHMEIRANDVVRFDTFKFRR</sequence>
<evidence type="ECO:0000313" key="2">
    <source>
        <dbReference type="EMBL" id="URL60062.1"/>
    </source>
</evidence>
<feature type="compositionally biased region" description="Polar residues" evidence="1">
    <location>
        <begin position="372"/>
        <end position="382"/>
    </location>
</feature>
<evidence type="ECO:0000256" key="1">
    <source>
        <dbReference type="SAM" id="MobiDB-lite"/>
    </source>
</evidence>
<organism evidence="2 3">
    <name type="scientific">Luteibacter flocculans</name>
    <dbReference type="NCBI Taxonomy" id="2780091"/>
    <lineage>
        <taxon>Bacteria</taxon>
        <taxon>Pseudomonadati</taxon>
        <taxon>Pseudomonadota</taxon>
        <taxon>Gammaproteobacteria</taxon>
        <taxon>Lysobacterales</taxon>
        <taxon>Rhodanobacteraceae</taxon>
        <taxon>Luteibacter</taxon>
    </lineage>
</organism>
<feature type="region of interest" description="Disordered" evidence="1">
    <location>
        <begin position="372"/>
        <end position="391"/>
    </location>
</feature>